<evidence type="ECO:0000256" key="1">
    <source>
        <dbReference type="SAM" id="MobiDB-lite"/>
    </source>
</evidence>
<evidence type="ECO:0000256" key="2">
    <source>
        <dbReference type="SAM" id="Phobius"/>
    </source>
</evidence>
<dbReference type="PANTHER" id="PTHR37340">
    <property type="entry name" value="GENE 7073-RELATED"/>
    <property type="match status" value="1"/>
</dbReference>
<accession>A0A2K5S4V1</accession>
<feature type="region of interest" description="Disordered" evidence="1">
    <location>
        <begin position="235"/>
        <end position="259"/>
    </location>
</feature>
<dbReference type="Proteomes" id="UP000233040">
    <property type="component" value="Unassembled WGS sequence"/>
</dbReference>
<keyword evidence="3" id="KW-0732">Signal</keyword>
<keyword evidence="2" id="KW-0472">Membrane</keyword>
<dbReference type="OMA" id="KYYSEVD"/>
<dbReference type="AlphaFoldDB" id="A0A2K5S4V1"/>
<reference evidence="4" key="2">
    <citation type="submission" date="2025-09" db="UniProtKB">
        <authorList>
            <consortium name="Ensembl"/>
        </authorList>
    </citation>
    <scope>IDENTIFICATION</scope>
</reference>
<dbReference type="STRING" id="9516.ENSCCAP00000035404"/>
<sequence>MNLLICVLLLSFYTYNCINTNQTNGSSTTEAKPVESMQTKLGYLRRNLLILVGFIIIFFVFTCFCFLHYNCISDDAAKAEMGKKKGMASNSCKISFSEDKTTSQLNPEKQSLLSTIDKISEHSSSENSSSSAEKLIKPSSLQKPSIQNRARKLTRPSYPKKSPKSSCPKKLCKSSHLEKSHRSCSLEKFCKLAYACKLASSDKSVRQPLLSKPLCSSHPQDEISSPEPFSLQKLAKPPLAKPPKHFNPKRSVSPGGAVLSSNPQLAKTCQSHKERCLISKTYKPLVNDISEAKKKNTQNPCVSSKVKSFSRSSSKLDSRNNAHCDHANDRNKMKCYTENDSDREVTLMCNSNEANQVTLND</sequence>
<feature type="transmembrane region" description="Helical" evidence="2">
    <location>
        <begin position="47"/>
        <end position="69"/>
    </location>
</feature>
<protein>
    <submittedName>
        <fullName evidence="4">Chromosome X open reading frame 66</fullName>
    </submittedName>
</protein>
<dbReference type="PANTHER" id="PTHR37340:SF1">
    <property type="entry name" value="GENE 7073-RELATED"/>
    <property type="match status" value="1"/>
</dbReference>
<dbReference type="InterPro" id="IPR038873">
    <property type="entry name" value="CXorf66"/>
</dbReference>
<proteinExistence type="predicted"/>
<name>A0A2K5S4V1_CEBIM</name>
<feature type="compositionally biased region" description="Basic and acidic residues" evidence="1">
    <location>
        <begin position="314"/>
        <end position="327"/>
    </location>
</feature>
<evidence type="ECO:0000313" key="5">
    <source>
        <dbReference type="Proteomes" id="UP000233040"/>
    </source>
</evidence>
<dbReference type="GeneTree" id="ENSGT00390000004226"/>
<organism evidence="4 5">
    <name type="scientific">Cebus imitator</name>
    <name type="common">Panamanian white-faced capuchin</name>
    <name type="synonym">Cebus capucinus imitator</name>
    <dbReference type="NCBI Taxonomy" id="2715852"/>
    <lineage>
        <taxon>Eukaryota</taxon>
        <taxon>Metazoa</taxon>
        <taxon>Chordata</taxon>
        <taxon>Craniata</taxon>
        <taxon>Vertebrata</taxon>
        <taxon>Euteleostomi</taxon>
        <taxon>Mammalia</taxon>
        <taxon>Eutheria</taxon>
        <taxon>Euarchontoglires</taxon>
        <taxon>Primates</taxon>
        <taxon>Haplorrhini</taxon>
        <taxon>Platyrrhini</taxon>
        <taxon>Cebidae</taxon>
        <taxon>Cebinae</taxon>
        <taxon>Cebus</taxon>
    </lineage>
</organism>
<evidence type="ECO:0000256" key="3">
    <source>
        <dbReference type="SAM" id="SignalP"/>
    </source>
</evidence>
<gene>
    <name evidence="4" type="primary">CXorf66</name>
</gene>
<keyword evidence="5" id="KW-1185">Reference proteome</keyword>
<feature type="compositionally biased region" description="Low complexity" evidence="1">
    <location>
        <begin position="303"/>
        <end position="313"/>
    </location>
</feature>
<keyword evidence="2" id="KW-0812">Transmembrane</keyword>
<feature type="chain" id="PRO_5014419319" evidence="3">
    <location>
        <begin position="21"/>
        <end position="361"/>
    </location>
</feature>
<feature type="region of interest" description="Disordered" evidence="1">
    <location>
        <begin position="121"/>
        <end position="172"/>
    </location>
</feature>
<keyword evidence="2" id="KW-1133">Transmembrane helix</keyword>
<evidence type="ECO:0000313" key="4">
    <source>
        <dbReference type="Ensembl" id="ENSCCAP00000035404.1"/>
    </source>
</evidence>
<feature type="compositionally biased region" description="Polar residues" evidence="1">
    <location>
        <begin position="139"/>
        <end position="148"/>
    </location>
</feature>
<dbReference type="Ensembl" id="ENSCCAT00000053182.1">
    <property type="protein sequence ID" value="ENSCCAP00000035404.1"/>
    <property type="gene ID" value="ENSCCAG00000035628.1"/>
</dbReference>
<reference evidence="4" key="1">
    <citation type="submission" date="2025-08" db="UniProtKB">
        <authorList>
            <consortium name="Ensembl"/>
        </authorList>
    </citation>
    <scope>IDENTIFICATION</scope>
</reference>
<feature type="region of interest" description="Disordered" evidence="1">
    <location>
        <begin position="295"/>
        <end position="327"/>
    </location>
</feature>
<feature type="signal peptide" evidence="3">
    <location>
        <begin position="1"/>
        <end position="20"/>
    </location>
</feature>
<feature type="compositionally biased region" description="Low complexity" evidence="1">
    <location>
        <begin position="156"/>
        <end position="169"/>
    </location>
</feature>